<evidence type="ECO:0000313" key="1">
    <source>
        <dbReference type="EMBL" id="BAY82777.1"/>
    </source>
</evidence>
<name>A0A1Z4LNH1_9CYAN</name>
<proteinExistence type="predicted"/>
<protein>
    <recommendedName>
        <fullName evidence="3">DUF2808 domain-containing protein</fullName>
    </recommendedName>
</protein>
<sequence length="190" mass="21505">MRFAIISSTFLACIIGIEISTSRLSRAVQLRDGKVYFVQVPRLVKATTTFDDVNIWGATYYFTVEVPSDAGEPLQKITINQHSGLDRINFDLKDSFAFIRTEKRKKEKLQFQISDKQQLKTVSLTFNPPVEPGKTVTIGLKPLQNPSVEGVYLFGVTAFPKGEESHGQFLGYGRLHFYRNKSSLFSPFGW</sequence>
<gene>
    <name evidence="1" type="ORF">NIES267_22610</name>
</gene>
<accession>A0A1Z4LNH1</accession>
<organism evidence="1 2">
    <name type="scientific">Calothrix parasitica NIES-267</name>
    <dbReference type="NCBI Taxonomy" id="1973488"/>
    <lineage>
        <taxon>Bacteria</taxon>
        <taxon>Bacillati</taxon>
        <taxon>Cyanobacteriota</taxon>
        <taxon>Cyanophyceae</taxon>
        <taxon>Nostocales</taxon>
        <taxon>Calotrichaceae</taxon>
        <taxon>Calothrix</taxon>
    </lineage>
</organism>
<reference evidence="1 2" key="1">
    <citation type="submission" date="2017-06" db="EMBL/GenBank/DDBJ databases">
        <title>Genome sequencing of cyanobaciteial culture collection at National Institute for Environmental Studies (NIES).</title>
        <authorList>
            <person name="Hirose Y."/>
            <person name="Shimura Y."/>
            <person name="Fujisawa T."/>
            <person name="Nakamura Y."/>
            <person name="Kawachi M."/>
        </authorList>
    </citation>
    <scope>NUCLEOTIDE SEQUENCE [LARGE SCALE GENOMIC DNA]</scope>
    <source>
        <strain evidence="1 2">NIES-267</strain>
    </source>
</reference>
<evidence type="ECO:0008006" key="3">
    <source>
        <dbReference type="Google" id="ProtNLM"/>
    </source>
</evidence>
<dbReference type="OrthoDB" id="423147at2"/>
<dbReference type="EMBL" id="AP018227">
    <property type="protein sequence ID" value="BAY82777.1"/>
    <property type="molecule type" value="Genomic_DNA"/>
</dbReference>
<dbReference type="Pfam" id="PF10989">
    <property type="entry name" value="DUF2808"/>
    <property type="match status" value="1"/>
</dbReference>
<keyword evidence="2" id="KW-1185">Reference proteome</keyword>
<dbReference type="InterPro" id="IPR021256">
    <property type="entry name" value="DUF2808"/>
</dbReference>
<dbReference type="Proteomes" id="UP000218418">
    <property type="component" value="Chromosome"/>
</dbReference>
<dbReference type="AlphaFoldDB" id="A0A1Z4LNH1"/>
<evidence type="ECO:0000313" key="2">
    <source>
        <dbReference type="Proteomes" id="UP000218418"/>
    </source>
</evidence>